<keyword evidence="6" id="KW-1185">Reference proteome</keyword>
<dbReference type="InterPro" id="IPR004843">
    <property type="entry name" value="Calcineurin-like_PHP"/>
</dbReference>
<evidence type="ECO:0000256" key="1">
    <source>
        <dbReference type="ARBA" id="ARBA00022722"/>
    </source>
</evidence>
<dbReference type="GO" id="GO:0004527">
    <property type="term" value="F:exonuclease activity"/>
    <property type="evidence" value="ECO:0007669"/>
    <property type="project" value="UniProtKB-KW"/>
</dbReference>
<evidence type="ECO:0000313" key="6">
    <source>
        <dbReference type="Proteomes" id="UP000249782"/>
    </source>
</evidence>
<dbReference type="RefSeq" id="WP_112094179.1">
    <property type="nucleotide sequence ID" value="NZ_QLOE01000007.1"/>
</dbReference>
<dbReference type="InterPro" id="IPR041796">
    <property type="entry name" value="Mre11_N"/>
</dbReference>
<evidence type="ECO:0000256" key="3">
    <source>
        <dbReference type="ARBA" id="ARBA00022839"/>
    </source>
</evidence>
<evidence type="ECO:0000259" key="4">
    <source>
        <dbReference type="Pfam" id="PF00149"/>
    </source>
</evidence>
<dbReference type="Gene3D" id="3.60.21.10">
    <property type="match status" value="1"/>
</dbReference>
<evidence type="ECO:0000313" key="5">
    <source>
        <dbReference type="EMBL" id="RAO78814.1"/>
    </source>
</evidence>
<name>A0A328PHB4_9EURY</name>
<dbReference type="PANTHER" id="PTHR30337">
    <property type="entry name" value="COMPONENT OF ATP-DEPENDENT DSDNA EXONUCLEASE"/>
    <property type="match status" value="1"/>
</dbReference>
<accession>A0A328PHB4</accession>
<evidence type="ECO:0000256" key="2">
    <source>
        <dbReference type="ARBA" id="ARBA00022801"/>
    </source>
</evidence>
<reference evidence="5 6" key="1">
    <citation type="submission" date="2018-06" db="EMBL/GenBank/DDBJ databases">
        <title>Draft genome sequence of hyperthermophilic methanogen Methanothermobacter tenebrarum sp. MCM-B 1447.</title>
        <authorList>
            <person name="Pore S.D."/>
            <person name="Dagar S."/>
            <person name="Dhakephalkar P.K."/>
        </authorList>
    </citation>
    <scope>NUCLEOTIDE SEQUENCE [LARGE SCALE GENOMIC DNA]</scope>
    <source>
        <strain evidence="5 6">MCM B 1447</strain>
    </source>
</reference>
<comment type="caution">
    <text evidence="5">The sequence shown here is derived from an EMBL/GenBank/DDBJ whole genome shotgun (WGS) entry which is preliminary data.</text>
</comment>
<feature type="domain" description="Calcineurin-like phosphoesterase" evidence="4">
    <location>
        <begin position="3"/>
        <end position="201"/>
    </location>
</feature>
<keyword evidence="3 5" id="KW-0269">Exonuclease</keyword>
<sequence>MYRFAHLADCHLGAHRYTELKRLELESFERAIKRSIDSKVDFILISGDLFHSNIPNMEVVKGVAKILRGLKEAKIPVYVCYGSHDYSPTRTSMIDVLESAGLLKRVDKIRREEKGYTLDFTADPVTGAKLTGISARRMSMEIEQFRYLDRGPLEAEEGFKIFLFHSAITEFKPAYLSEMESIPLNLFPQGFDYYAGGHLHERIEKYEEDYGLIVYPGPLFGSYATDLEANANGKQRGFYIIEFDDTIQSTNFMPLDFVKYAYFEYDVTGKGSQEAMDDIISKLQVCDVEDKLVMVKILGELSSGKTADIDPLRIRNLLMEMGALHVNINRHGLKRRERRRIRVRFDQDASKIEKILFKENRENLDVLRECDVDVAKELLDVLKRDRKPNERRIDYEDGMFRDALRVLSLDKSLGDLL</sequence>
<dbReference type="CDD" id="cd00840">
    <property type="entry name" value="MPP_Mre11_N"/>
    <property type="match status" value="1"/>
</dbReference>
<dbReference type="Pfam" id="PF00149">
    <property type="entry name" value="Metallophos"/>
    <property type="match status" value="1"/>
</dbReference>
<gene>
    <name evidence="5" type="ORF">DPC56_06035</name>
</gene>
<dbReference type="PANTHER" id="PTHR30337:SF0">
    <property type="entry name" value="NUCLEASE SBCCD SUBUNIT D"/>
    <property type="match status" value="1"/>
</dbReference>
<dbReference type="Proteomes" id="UP000249782">
    <property type="component" value="Unassembled WGS sequence"/>
</dbReference>
<keyword evidence="1" id="KW-0540">Nuclease</keyword>
<proteinExistence type="predicted"/>
<protein>
    <submittedName>
        <fullName evidence="5">Exonuclease SbcCD subunit D</fullName>
    </submittedName>
</protein>
<dbReference type="OrthoDB" id="11638at2157"/>
<dbReference type="InterPro" id="IPR029052">
    <property type="entry name" value="Metallo-depent_PP-like"/>
</dbReference>
<organism evidence="5 6">
    <name type="scientific">Methanothermobacter tenebrarum</name>
    <dbReference type="NCBI Taxonomy" id="680118"/>
    <lineage>
        <taxon>Archaea</taxon>
        <taxon>Methanobacteriati</taxon>
        <taxon>Methanobacteriota</taxon>
        <taxon>Methanomada group</taxon>
        <taxon>Methanobacteria</taxon>
        <taxon>Methanobacteriales</taxon>
        <taxon>Methanobacteriaceae</taxon>
        <taxon>Methanothermobacter</taxon>
    </lineage>
</organism>
<dbReference type="SUPFAM" id="SSF56300">
    <property type="entry name" value="Metallo-dependent phosphatases"/>
    <property type="match status" value="1"/>
</dbReference>
<keyword evidence="2" id="KW-0378">Hydrolase</keyword>
<dbReference type="AlphaFoldDB" id="A0A328PHB4"/>
<dbReference type="EMBL" id="QLOE01000007">
    <property type="protein sequence ID" value="RAO78814.1"/>
    <property type="molecule type" value="Genomic_DNA"/>
</dbReference>
<dbReference type="InterPro" id="IPR050535">
    <property type="entry name" value="DNA_Repair-Maintenance_Comp"/>
</dbReference>